<comment type="caution">
    <text evidence="3">The sequence shown here is derived from an EMBL/GenBank/DDBJ whole genome shotgun (WGS) entry which is preliminary data.</text>
</comment>
<dbReference type="AlphaFoldDB" id="A0A9D3WIJ4"/>
<dbReference type="Proteomes" id="UP000828251">
    <property type="component" value="Unassembled WGS sequence"/>
</dbReference>
<dbReference type="PANTHER" id="PTHR31973:SF187">
    <property type="entry name" value="MUTATOR TRANSPOSASE MUDRA PROTEIN"/>
    <property type="match status" value="1"/>
</dbReference>
<proteinExistence type="predicted"/>
<sequence length="189" mass="21175">MGNRREATSVVTSTLTGLIYENFNENEENMSCSDLSGSDVSGSDSDASESVSLDSLNIDGIEVDELCDSDDSRRLDSAHESDSDGQNWPEFNLENDIGNPRLKVGMLFKSKDSLKEAAKQYGRLNSYFIKFPKNDLKRLKAVCNEKCSWFIWASRLNPNDPTDQTWQIKSSNPNHTCSKVYKNRNVTAA</sequence>
<evidence type="ECO:0000313" key="3">
    <source>
        <dbReference type="EMBL" id="KAH1129832.1"/>
    </source>
</evidence>
<dbReference type="PANTHER" id="PTHR31973">
    <property type="entry name" value="POLYPROTEIN, PUTATIVE-RELATED"/>
    <property type="match status" value="1"/>
</dbReference>
<evidence type="ECO:0000256" key="1">
    <source>
        <dbReference type="SAM" id="MobiDB-lite"/>
    </source>
</evidence>
<organism evidence="3 4">
    <name type="scientific">Gossypium stocksii</name>
    <dbReference type="NCBI Taxonomy" id="47602"/>
    <lineage>
        <taxon>Eukaryota</taxon>
        <taxon>Viridiplantae</taxon>
        <taxon>Streptophyta</taxon>
        <taxon>Embryophyta</taxon>
        <taxon>Tracheophyta</taxon>
        <taxon>Spermatophyta</taxon>
        <taxon>Magnoliopsida</taxon>
        <taxon>eudicotyledons</taxon>
        <taxon>Gunneridae</taxon>
        <taxon>Pentapetalae</taxon>
        <taxon>rosids</taxon>
        <taxon>malvids</taxon>
        <taxon>Malvales</taxon>
        <taxon>Malvaceae</taxon>
        <taxon>Malvoideae</taxon>
        <taxon>Gossypium</taxon>
    </lineage>
</organism>
<keyword evidence="4" id="KW-1185">Reference proteome</keyword>
<name>A0A9D3WIJ4_9ROSI</name>
<feature type="compositionally biased region" description="Low complexity" evidence="1">
    <location>
        <begin position="31"/>
        <end position="51"/>
    </location>
</feature>
<dbReference type="Pfam" id="PF03108">
    <property type="entry name" value="DBD_Tnp_Mut"/>
    <property type="match status" value="1"/>
</dbReference>
<feature type="region of interest" description="Disordered" evidence="1">
    <location>
        <begin position="30"/>
        <end position="51"/>
    </location>
</feature>
<evidence type="ECO:0000313" key="4">
    <source>
        <dbReference type="Proteomes" id="UP000828251"/>
    </source>
</evidence>
<feature type="region of interest" description="Disordered" evidence="1">
    <location>
        <begin position="72"/>
        <end position="94"/>
    </location>
</feature>
<protein>
    <recommendedName>
        <fullName evidence="2">Transposase MuDR plant domain-containing protein</fullName>
    </recommendedName>
</protein>
<dbReference type="InterPro" id="IPR004332">
    <property type="entry name" value="Transposase_MuDR"/>
</dbReference>
<gene>
    <name evidence="3" type="ORF">J1N35_001210</name>
</gene>
<accession>A0A9D3WIJ4</accession>
<feature type="compositionally biased region" description="Basic and acidic residues" evidence="1">
    <location>
        <begin position="72"/>
        <end position="82"/>
    </location>
</feature>
<evidence type="ECO:0000259" key="2">
    <source>
        <dbReference type="Pfam" id="PF03108"/>
    </source>
</evidence>
<reference evidence="3 4" key="1">
    <citation type="journal article" date="2021" name="Plant Biotechnol. J.">
        <title>Multi-omics assisted identification of the key and species-specific regulatory components of drought-tolerant mechanisms in Gossypium stocksii.</title>
        <authorList>
            <person name="Yu D."/>
            <person name="Ke L."/>
            <person name="Zhang D."/>
            <person name="Wu Y."/>
            <person name="Sun Y."/>
            <person name="Mei J."/>
            <person name="Sun J."/>
            <person name="Sun Y."/>
        </authorList>
    </citation>
    <scope>NUCLEOTIDE SEQUENCE [LARGE SCALE GENOMIC DNA]</scope>
    <source>
        <strain evidence="4">cv. E1</strain>
        <tissue evidence="3">Leaf</tissue>
    </source>
</reference>
<feature type="domain" description="Transposase MuDR plant" evidence="2">
    <location>
        <begin position="102"/>
        <end position="157"/>
    </location>
</feature>
<dbReference type="OrthoDB" id="1000443at2759"/>
<dbReference type="EMBL" id="JAIQCV010000001">
    <property type="protein sequence ID" value="KAH1129832.1"/>
    <property type="molecule type" value="Genomic_DNA"/>
</dbReference>